<dbReference type="Proteomes" id="UP000010478">
    <property type="component" value="Chromosome"/>
</dbReference>
<dbReference type="OrthoDB" id="505288at2"/>
<dbReference type="EMBL" id="CP003614">
    <property type="protein sequence ID" value="AFZ07223.1"/>
    <property type="molecule type" value="Genomic_DNA"/>
</dbReference>
<dbReference type="HOGENOM" id="CLU_979493_0_0_3"/>
<sequence length="284" mass="32632">MPTTNTLLESEYATAQLDVTERARLEELESIVEKGLQTFYEVGKALDEIREQKLYRESHKTFDAYCREKWGIAKQTANRFIAAAQVIENLTPMGVKIPANERQVRPLTGLSPELQLEIWQEALESSPNGIPSGAAVQRLVEQRFPSLGSGRTGKDDASELEKLRSDNQRLREQLREQNRERDRRAAAVALELEQLRAENRQLKAELLQRDRDWEVRLAAERIKIRKEVRAELREEIKAELREEIRAEVKAEYEGQINSLTQQLAEMTANYHGVLARLTALEQGK</sequence>
<dbReference type="RefSeq" id="WP_015176507.1">
    <property type="nucleotide sequence ID" value="NC_019729.1"/>
</dbReference>
<dbReference type="eggNOG" id="COG0270">
    <property type="taxonomic scope" value="Bacteria"/>
</dbReference>
<dbReference type="AlphaFoldDB" id="K9VGI7"/>
<protein>
    <submittedName>
        <fullName evidence="2">Uncharacterized protein</fullName>
    </submittedName>
</protein>
<evidence type="ECO:0000313" key="2">
    <source>
        <dbReference type="EMBL" id="AFZ07223.1"/>
    </source>
</evidence>
<dbReference type="STRING" id="179408.Osc7112_2818"/>
<dbReference type="KEGG" id="oni:Osc7112_2818"/>
<gene>
    <name evidence="2" type="ORF">Osc7112_2818</name>
</gene>
<evidence type="ECO:0000256" key="1">
    <source>
        <dbReference type="SAM" id="Coils"/>
    </source>
</evidence>
<reference evidence="2 3" key="1">
    <citation type="submission" date="2012-05" db="EMBL/GenBank/DDBJ databases">
        <title>Finished chromosome of genome of Oscillatoria sp. PCC 7112.</title>
        <authorList>
            <consortium name="US DOE Joint Genome Institute"/>
            <person name="Gugger M."/>
            <person name="Coursin T."/>
            <person name="Rippka R."/>
            <person name="Tandeau De Marsac N."/>
            <person name="Huntemann M."/>
            <person name="Wei C.-L."/>
            <person name="Han J."/>
            <person name="Detter J.C."/>
            <person name="Han C."/>
            <person name="Tapia R."/>
            <person name="Davenport K."/>
            <person name="Daligault H."/>
            <person name="Erkkila T."/>
            <person name="Gu W."/>
            <person name="Munk A.C.C."/>
            <person name="Teshima H."/>
            <person name="Xu Y."/>
            <person name="Chain P."/>
            <person name="Chen A."/>
            <person name="Krypides N."/>
            <person name="Mavromatis K."/>
            <person name="Markowitz V."/>
            <person name="Szeto E."/>
            <person name="Ivanova N."/>
            <person name="Mikhailova N."/>
            <person name="Ovchinnikova G."/>
            <person name="Pagani I."/>
            <person name="Pati A."/>
            <person name="Goodwin L."/>
            <person name="Peters L."/>
            <person name="Pitluck S."/>
            <person name="Woyke T."/>
            <person name="Kerfeld C."/>
        </authorList>
    </citation>
    <scope>NUCLEOTIDE SEQUENCE [LARGE SCALE GENOMIC DNA]</scope>
    <source>
        <strain evidence="2 3">PCC 7112</strain>
    </source>
</reference>
<evidence type="ECO:0000313" key="3">
    <source>
        <dbReference type="Proteomes" id="UP000010478"/>
    </source>
</evidence>
<keyword evidence="1" id="KW-0175">Coiled coil</keyword>
<keyword evidence="3" id="KW-1185">Reference proteome</keyword>
<proteinExistence type="predicted"/>
<accession>K9VGI7</accession>
<feature type="coiled-coil region" evidence="1">
    <location>
        <begin position="157"/>
        <end position="269"/>
    </location>
</feature>
<name>K9VGI7_9CYAN</name>
<organism evidence="2 3">
    <name type="scientific">Phormidium nigroviride PCC 7112</name>
    <dbReference type="NCBI Taxonomy" id="179408"/>
    <lineage>
        <taxon>Bacteria</taxon>
        <taxon>Bacillati</taxon>
        <taxon>Cyanobacteriota</taxon>
        <taxon>Cyanophyceae</taxon>
        <taxon>Oscillatoriophycideae</taxon>
        <taxon>Oscillatoriales</taxon>
        <taxon>Oscillatoriaceae</taxon>
        <taxon>Phormidium</taxon>
    </lineage>
</organism>